<feature type="transmembrane region" description="Helical" evidence="7">
    <location>
        <begin position="239"/>
        <end position="264"/>
    </location>
</feature>
<evidence type="ECO:0000313" key="8">
    <source>
        <dbReference type="EMBL" id="MDE1465684.1"/>
    </source>
</evidence>
<sequence length="450" mass="48596">MHVLTEDTEYNDEQDKSIGFIRFSLLLVATLISVLGTMMTDFALGQWVYQETQSATAYGLIGFAALAPQLLMAPVIGALIDRYSRALLMIVGHAGAGICTLLLLFLYMNQSLDVWLIILLASISSVFNGLINQTFIVLTPVIVNKNQLVRVQGFIQGGMGLIEISVPAVAAFSLVTIGMEGIFTIDIISFITAILLILVVLKQLNDCDGRVKESKKDNKRSIMRDVSFGLQYLKQNRNLLYLLIFMAVVNFSIGVVHVLFTPLVLSFSNVIELGKVLTAAGVGTLLGSIFLAIWGGPKDKVKGICFALLIIGILLMMSTLIFIKDVYTILLLSTIALLITLSFVIVDGCNQVIWQTAVPSEIQGRVLSIQTVVSQGALPLAFLAAGPLADYIFEPMMAVNGPLASSMVAVLGVGPGRGITLLYGICGLLIIASILLFYNINSKEAAKRVV</sequence>
<keyword evidence="3" id="KW-1003">Cell membrane</keyword>
<dbReference type="Pfam" id="PF07690">
    <property type="entry name" value="MFS_1"/>
    <property type="match status" value="1"/>
</dbReference>
<keyword evidence="2" id="KW-0813">Transport</keyword>
<keyword evidence="9" id="KW-1185">Reference proteome</keyword>
<keyword evidence="4 7" id="KW-0812">Transmembrane</keyword>
<keyword evidence="5 7" id="KW-1133">Transmembrane helix</keyword>
<evidence type="ECO:0000256" key="3">
    <source>
        <dbReference type="ARBA" id="ARBA00022475"/>
    </source>
</evidence>
<feature type="transmembrane region" description="Helical" evidence="7">
    <location>
        <begin position="366"/>
        <end position="385"/>
    </location>
</feature>
<dbReference type="InterPro" id="IPR036259">
    <property type="entry name" value="MFS_trans_sf"/>
</dbReference>
<evidence type="ECO:0000313" key="9">
    <source>
        <dbReference type="Proteomes" id="UP001528823"/>
    </source>
</evidence>
<accession>A0ABT5UH12</accession>
<feature type="transmembrane region" description="Helical" evidence="7">
    <location>
        <begin position="154"/>
        <end position="175"/>
    </location>
</feature>
<feature type="transmembrane region" description="Helical" evidence="7">
    <location>
        <begin position="181"/>
        <end position="201"/>
    </location>
</feature>
<evidence type="ECO:0000256" key="7">
    <source>
        <dbReference type="SAM" id="Phobius"/>
    </source>
</evidence>
<comment type="subcellular location">
    <subcellularLocation>
        <location evidence="1">Cell membrane</location>
        <topology evidence="1">Multi-pass membrane protein</topology>
    </subcellularLocation>
</comment>
<evidence type="ECO:0000256" key="1">
    <source>
        <dbReference type="ARBA" id="ARBA00004651"/>
    </source>
</evidence>
<protein>
    <submittedName>
        <fullName evidence="8">MFS transporter</fullName>
    </submittedName>
</protein>
<gene>
    <name evidence="8" type="ORF">ORQ98_27350</name>
</gene>
<feature type="transmembrane region" description="Helical" evidence="7">
    <location>
        <begin position="25"/>
        <end position="49"/>
    </location>
</feature>
<dbReference type="RefSeq" id="WP_274691988.1">
    <property type="nucleotide sequence ID" value="NZ_JAPMOU010000077.1"/>
</dbReference>
<keyword evidence="6 7" id="KW-0472">Membrane</keyword>
<dbReference type="EMBL" id="JAPMOU010000077">
    <property type="protein sequence ID" value="MDE1465684.1"/>
    <property type="molecule type" value="Genomic_DNA"/>
</dbReference>
<organism evidence="8 9">
    <name type="scientific">Spartinivicinus poritis</name>
    <dbReference type="NCBI Taxonomy" id="2994640"/>
    <lineage>
        <taxon>Bacteria</taxon>
        <taxon>Pseudomonadati</taxon>
        <taxon>Pseudomonadota</taxon>
        <taxon>Gammaproteobacteria</taxon>
        <taxon>Oceanospirillales</taxon>
        <taxon>Zooshikellaceae</taxon>
        <taxon>Spartinivicinus</taxon>
    </lineage>
</organism>
<feature type="transmembrane region" description="Helical" evidence="7">
    <location>
        <begin position="420"/>
        <end position="440"/>
    </location>
</feature>
<dbReference type="PANTHER" id="PTHR43266:SF2">
    <property type="entry name" value="MAJOR FACILITATOR SUPERFAMILY (MFS) PROFILE DOMAIN-CONTAINING PROTEIN"/>
    <property type="match status" value="1"/>
</dbReference>
<reference evidence="8 9" key="1">
    <citation type="submission" date="2022-11" db="EMBL/GenBank/DDBJ databases">
        <title>Spartinivicinus poritis sp. nov., isolated from scleractinian coral Porites lutea.</title>
        <authorList>
            <person name="Zhang G."/>
            <person name="Cai L."/>
            <person name="Wei Q."/>
        </authorList>
    </citation>
    <scope>NUCLEOTIDE SEQUENCE [LARGE SCALE GENOMIC DNA]</scope>
    <source>
        <strain evidence="8 9">A2-2</strain>
    </source>
</reference>
<proteinExistence type="predicted"/>
<feature type="transmembrane region" description="Helical" evidence="7">
    <location>
        <begin position="87"/>
        <end position="108"/>
    </location>
</feature>
<dbReference type="CDD" id="cd06173">
    <property type="entry name" value="MFS_MefA_like"/>
    <property type="match status" value="1"/>
</dbReference>
<dbReference type="Gene3D" id="1.20.1250.20">
    <property type="entry name" value="MFS general substrate transporter like domains"/>
    <property type="match status" value="1"/>
</dbReference>
<evidence type="ECO:0000256" key="4">
    <source>
        <dbReference type="ARBA" id="ARBA00022692"/>
    </source>
</evidence>
<dbReference type="SUPFAM" id="SSF103473">
    <property type="entry name" value="MFS general substrate transporter"/>
    <property type="match status" value="1"/>
</dbReference>
<feature type="transmembrane region" description="Helical" evidence="7">
    <location>
        <begin position="329"/>
        <end position="354"/>
    </location>
</feature>
<name>A0ABT5UH12_9GAMM</name>
<feature type="transmembrane region" description="Helical" evidence="7">
    <location>
        <begin position="303"/>
        <end position="323"/>
    </location>
</feature>
<feature type="transmembrane region" description="Helical" evidence="7">
    <location>
        <begin position="114"/>
        <end position="142"/>
    </location>
</feature>
<feature type="transmembrane region" description="Helical" evidence="7">
    <location>
        <begin position="55"/>
        <end position="80"/>
    </location>
</feature>
<dbReference type="Proteomes" id="UP001528823">
    <property type="component" value="Unassembled WGS sequence"/>
</dbReference>
<dbReference type="InterPro" id="IPR011701">
    <property type="entry name" value="MFS"/>
</dbReference>
<dbReference type="PANTHER" id="PTHR43266">
    <property type="entry name" value="MACROLIDE-EFFLUX PROTEIN"/>
    <property type="match status" value="1"/>
</dbReference>
<evidence type="ECO:0000256" key="2">
    <source>
        <dbReference type="ARBA" id="ARBA00022448"/>
    </source>
</evidence>
<feature type="transmembrane region" description="Helical" evidence="7">
    <location>
        <begin position="276"/>
        <end position="296"/>
    </location>
</feature>
<evidence type="ECO:0000256" key="5">
    <source>
        <dbReference type="ARBA" id="ARBA00022989"/>
    </source>
</evidence>
<comment type="caution">
    <text evidence="8">The sequence shown here is derived from an EMBL/GenBank/DDBJ whole genome shotgun (WGS) entry which is preliminary data.</text>
</comment>
<evidence type="ECO:0000256" key="6">
    <source>
        <dbReference type="ARBA" id="ARBA00023136"/>
    </source>
</evidence>